<accession>A0A0C2WB75</accession>
<reference evidence="2" key="2">
    <citation type="submission" date="2015-01" db="EMBL/GenBank/DDBJ databases">
        <title>Evolutionary Origins and Diversification of the Mycorrhizal Mutualists.</title>
        <authorList>
            <consortium name="DOE Joint Genome Institute"/>
            <consortium name="Mycorrhizal Genomics Consortium"/>
            <person name="Kohler A."/>
            <person name="Kuo A."/>
            <person name="Nagy L.G."/>
            <person name="Floudas D."/>
            <person name="Copeland A."/>
            <person name="Barry K.W."/>
            <person name="Cichocki N."/>
            <person name="Veneault-Fourrey C."/>
            <person name="LaButti K."/>
            <person name="Lindquist E.A."/>
            <person name="Lipzen A."/>
            <person name="Lundell T."/>
            <person name="Morin E."/>
            <person name="Murat C."/>
            <person name="Riley R."/>
            <person name="Ohm R."/>
            <person name="Sun H."/>
            <person name="Tunlid A."/>
            <person name="Henrissat B."/>
            <person name="Grigoriev I.V."/>
            <person name="Hibbett D.S."/>
            <person name="Martin F."/>
        </authorList>
    </citation>
    <scope>NUCLEOTIDE SEQUENCE [LARGE SCALE GENOMIC DNA]</scope>
    <source>
        <strain evidence="2">MAFF 305830</strain>
    </source>
</reference>
<evidence type="ECO:0000313" key="1">
    <source>
        <dbReference type="EMBL" id="KIM23653.1"/>
    </source>
</evidence>
<keyword evidence="2" id="KW-1185">Reference proteome</keyword>
<dbReference type="HOGENOM" id="CLU_2656023_0_0_1"/>
<organism evidence="1 2">
    <name type="scientific">Serendipita vermifera MAFF 305830</name>
    <dbReference type="NCBI Taxonomy" id="933852"/>
    <lineage>
        <taxon>Eukaryota</taxon>
        <taxon>Fungi</taxon>
        <taxon>Dikarya</taxon>
        <taxon>Basidiomycota</taxon>
        <taxon>Agaricomycotina</taxon>
        <taxon>Agaricomycetes</taxon>
        <taxon>Sebacinales</taxon>
        <taxon>Serendipitaceae</taxon>
        <taxon>Serendipita</taxon>
    </lineage>
</organism>
<evidence type="ECO:0000313" key="2">
    <source>
        <dbReference type="Proteomes" id="UP000054097"/>
    </source>
</evidence>
<dbReference type="AlphaFoldDB" id="A0A0C2WB75"/>
<protein>
    <submittedName>
        <fullName evidence="1">Uncharacterized protein</fullName>
    </submittedName>
</protein>
<sequence length="76" mass="8851">MERIGLAAEIPYLAKPFKAKVRPSKPPLRTGGRSGKHHWMAMKKKRKILMHLLTRGLGFEEDLWADEALEAIRERW</sequence>
<gene>
    <name evidence="1" type="ORF">M408DRAFT_332256</name>
</gene>
<proteinExistence type="predicted"/>
<reference evidence="1 2" key="1">
    <citation type="submission" date="2014-04" db="EMBL/GenBank/DDBJ databases">
        <authorList>
            <consortium name="DOE Joint Genome Institute"/>
            <person name="Kuo A."/>
            <person name="Zuccaro A."/>
            <person name="Kohler A."/>
            <person name="Nagy L.G."/>
            <person name="Floudas D."/>
            <person name="Copeland A."/>
            <person name="Barry K.W."/>
            <person name="Cichocki N."/>
            <person name="Veneault-Fourrey C."/>
            <person name="LaButti K."/>
            <person name="Lindquist E.A."/>
            <person name="Lipzen A."/>
            <person name="Lundell T."/>
            <person name="Morin E."/>
            <person name="Murat C."/>
            <person name="Sun H."/>
            <person name="Tunlid A."/>
            <person name="Henrissat B."/>
            <person name="Grigoriev I.V."/>
            <person name="Hibbett D.S."/>
            <person name="Martin F."/>
            <person name="Nordberg H.P."/>
            <person name="Cantor M.N."/>
            <person name="Hua S.X."/>
        </authorList>
    </citation>
    <scope>NUCLEOTIDE SEQUENCE [LARGE SCALE GENOMIC DNA]</scope>
    <source>
        <strain evidence="1 2">MAFF 305830</strain>
    </source>
</reference>
<dbReference type="EMBL" id="KN824334">
    <property type="protein sequence ID" value="KIM23653.1"/>
    <property type="molecule type" value="Genomic_DNA"/>
</dbReference>
<name>A0A0C2WB75_SERVB</name>
<dbReference type="Proteomes" id="UP000054097">
    <property type="component" value="Unassembled WGS sequence"/>
</dbReference>